<dbReference type="InterPro" id="IPR017451">
    <property type="entry name" value="F-box-assoc_interact_dom"/>
</dbReference>
<evidence type="ECO:0000313" key="2">
    <source>
        <dbReference type="EMBL" id="GAU19175.1"/>
    </source>
</evidence>
<dbReference type="PROSITE" id="PS50181">
    <property type="entry name" value="FBOX"/>
    <property type="match status" value="1"/>
</dbReference>
<dbReference type="AlphaFoldDB" id="A0A2Z6MSG3"/>
<dbReference type="Pfam" id="PF00646">
    <property type="entry name" value="F-box"/>
    <property type="match status" value="1"/>
</dbReference>
<dbReference type="InterPro" id="IPR006527">
    <property type="entry name" value="F-box-assoc_dom_typ1"/>
</dbReference>
<dbReference type="NCBIfam" id="TIGR01640">
    <property type="entry name" value="F_box_assoc_1"/>
    <property type="match status" value="1"/>
</dbReference>
<gene>
    <name evidence="2" type="ORF">TSUD_198560</name>
</gene>
<evidence type="ECO:0000259" key="1">
    <source>
        <dbReference type="PROSITE" id="PS50181"/>
    </source>
</evidence>
<organism evidence="2 3">
    <name type="scientific">Trifolium subterraneum</name>
    <name type="common">Subterranean clover</name>
    <dbReference type="NCBI Taxonomy" id="3900"/>
    <lineage>
        <taxon>Eukaryota</taxon>
        <taxon>Viridiplantae</taxon>
        <taxon>Streptophyta</taxon>
        <taxon>Embryophyta</taxon>
        <taxon>Tracheophyta</taxon>
        <taxon>Spermatophyta</taxon>
        <taxon>Magnoliopsida</taxon>
        <taxon>eudicotyledons</taxon>
        <taxon>Gunneridae</taxon>
        <taxon>Pentapetalae</taxon>
        <taxon>rosids</taxon>
        <taxon>fabids</taxon>
        <taxon>Fabales</taxon>
        <taxon>Fabaceae</taxon>
        <taxon>Papilionoideae</taxon>
        <taxon>50 kb inversion clade</taxon>
        <taxon>NPAAA clade</taxon>
        <taxon>Hologalegina</taxon>
        <taxon>IRL clade</taxon>
        <taxon>Trifolieae</taxon>
        <taxon>Trifolium</taxon>
    </lineage>
</organism>
<name>A0A2Z6MSG3_TRISU</name>
<proteinExistence type="predicted"/>
<dbReference type="Proteomes" id="UP000242715">
    <property type="component" value="Unassembled WGS sequence"/>
</dbReference>
<dbReference type="OrthoDB" id="591557at2759"/>
<dbReference type="PANTHER" id="PTHR31672">
    <property type="entry name" value="BNACNNG10540D PROTEIN"/>
    <property type="match status" value="1"/>
</dbReference>
<dbReference type="EMBL" id="DF973196">
    <property type="protein sequence ID" value="GAU19175.1"/>
    <property type="molecule type" value="Genomic_DNA"/>
</dbReference>
<accession>A0A2Z6MSG3</accession>
<dbReference type="InterPro" id="IPR036047">
    <property type="entry name" value="F-box-like_dom_sf"/>
</dbReference>
<dbReference type="Pfam" id="PF07734">
    <property type="entry name" value="FBA_1"/>
    <property type="match status" value="1"/>
</dbReference>
<dbReference type="CDD" id="cd22157">
    <property type="entry name" value="F-box_AtFBW1-like"/>
    <property type="match status" value="1"/>
</dbReference>
<dbReference type="InterPro" id="IPR001810">
    <property type="entry name" value="F-box_dom"/>
</dbReference>
<protein>
    <recommendedName>
        <fullName evidence="1">F-box domain-containing protein</fullName>
    </recommendedName>
</protein>
<dbReference type="SMART" id="SM00256">
    <property type="entry name" value="FBOX"/>
    <property type="match status" value="1"/>
</dbReference>
<reference evidence="3" key="1">
    <citation type="journal article" date="2017" name="Front. Plant Sci.">
        <title>Climate Clever Clovers: New Paradigm to Reduce the Environmental Footprint of Ruminants by Breeding Low Methanogenic Forages Utilizing Haplotype Variation.</title>
        <authorList>
            <person name="Kaur P."/>
            <person name="Appels R."/>
            <person name="Bayer P.E."/>
            <person name="Keeble-Gagnere G."/>
            <person name="Wang J."/>
            <person name="Hirakawa H."/>
            <person name="Shirasawa K."/>
            <person name="Vercoe P."/>
            <person name="Stefanova K."/>
            <person name="Durmic Z."/>
            <person name="Nichols P."/>
            <person name="Revell C."/>
            <person name="Isobe S.N."/>
            <person name="Edwards D."/>
            <person name="Erskine W."/>
        </authorList>
    </citation>
    <scope>NUCLEOTIDE SEQUENCE [LARGE SCALE GENOMIC DNA]</scope>
    <source>
        <strain evidence="3">cv. Daliak</strain>
    </source>
</reference>
<dbReference type="InterPro" id="IPR050796">
    <property type="entry name" value="SCF_F-box_component"/>
</dbReference>
<keyword evidence="3" id="KW-1185">Reference proteome</keyword>
<evidence type="ECO:0000313" key="3">
    <source>
        <dbReference type="Proteomes" id="UP000242715"/>
    </source>
</evidence>
<feature type="domain" description="F-box" evidence="1">
    <location>
        <begin position="6"/>
        <end position="56"/>
    </location>
</feature>
<dbReference type="PANTHER" id="PTHR31672:SF13">
    <property type="entry name" value="F-BOX PROTEIN CPR30-LIKE"/>
    <property type="match status" value="1"/>
</dbReference>
<dbReference type="Gene3D" id="1.20.1280.50">
    <property type="match status" value="1"/>
</dbReference>
<dbReference type="SUPFAM" id="SSF81383">
    <property type="entry name" value="F-box domain"/>
    <property type="match status" value="1"/>
</dbReference>
<sequence>MEKKKKKATLYLPSELNTEILLRLPVKSLIRLKSVCKSWFTLISDTNFANSHFQFSESTQTTRSRILSISGLPPQIRSIDFQALLNDNHSVSPNPNLSLPQSFFPLRIRGSCKGFIFLNCSAYNLLWNPSTGFHKQIPSSPNTRSLFGTNSNLYGFGYDHSRDDYLLVSLYCDALFAEDTSSPLEIFSLRDNIWKQIVDTHRYSCGYQNRKAGLLFNGAIHWFLTGWENVIVAFDLMERKLLKISLPDGLAFHLPDIRLWVFGEFLSLWAIMDGIVEIWVMKEYKVHSSWTKTLVFPIYDIRSFSHDIPYFSPIYSKKNGDIIGTIRGTGLAKYNSKGQLSGHCSYCDDSRGSQAVMYTESLLSLPSDSKQV</sequence>